<evidence type="ECO:0000256" key="3">
    <source>
        <dbReference type="ARBA" id="ARBA00022982"/>
    </source>
</evidence>
<protein>
    <recommendedName>
        <fullName evidence="6 7">Thioredoxin</fullName>
    </recommendedName>
</protein>
<dbReference type="InterPro" id="IPR036249">
    <property type="entry name" value="Thioredoxin-like_sf"/>
</dbReference>
<reference evidence="12" key="1">
    <citation type="journal article" date="2008" name="Proc. Natl. Acad. Sci. U.S.A.">
        <title>Complete genome of the uncultured termite group 1 bacteria in a single host protist cell.</title>
        <authorList>
            <person name="Hongoh Y."/>
            <person name="Sharma V.K."/>
            <person name="Prakash T."/>
            <person name="Noda S."/>
            <person name="Taylor T.D."/>
            <person name="Kudo T."/>
            <person name="Sakaki Y."/>
            <person name="Toyoda A."/>
            <person name="Hattori M."/>
            <person name="Ohkuma M."/>
        </authorList>
    </citation>
    <scope>NUCLEOTIDE SEQUENCE [LARGE SCALE GENOMIC DNA]</scope>
    <source>
        <strain evidence="12">Rs-D17 genomovar Ri2008</strain>
    </source>
</reference>
<evidence type="ECO:0000313" key="11">
    <source>
        <dbReference type="EMBL" id="BAG13494.1"/>
    </source>
</evidence>
<keyword evidence="3" id="KW-0249">Electron transport</keyword>
<dbReference type="InterPro" id="IPR013766">
    <property type="entry name" value="Thioredoxin_domain"/>
</dbReference>
<dbReference type="PANTHER" id="PTHR45663">
    <property type="entry name" value="GEO12009P1"/>
    <property type="match status" value="1"/>
</dbReference>
<evidence type="ECO:0000256" key="9">
    <source>
        <dbReference type="PIRSR" id="PIRSR000077-4"/>
    </source>
</evidence>
<dbReference type="RefSeq" id="WP_015423023.1">
    <property type="nucleotide sequence ID" value="NC_020419.1"/>
</dbReference>
<dbReference type="CDD" id="cd02947">
    <property type="entry name" value="TRX_family"/>
    <property type="match status" value="1"/>
</dbReference>
<accession>B1GZ12</accession>
<keyword evidence="2" id="KW-0813">Transport</keyword>
<name>B1GZ12_ENDTX</name>
<dbReference type="PATRIC" id="fig|471821.5.peg.21"/>
<dbReference type="InterPro" id="IPR005746">
    <property type="entry name" value="Thioredoxin"/>
</dbReference>
<dbReference type="HOGENOM" id="CLU_090389_10_3_0"/>
<dbReference type="NCBIfam" id="TIGR01068">
    <property type="entry name" value="thioredoxin"/>
    <property type="match status" value="1"/>
</dbReference>
<dbReference type="Pfam" id="PF00085">
    <property type="entry name" value="Thioredoxin"/>
    <property type="match status" value="1"/>
</dbReference>
<keyword evidence="4 9" id="KW-1015">Disulfide bond</keyword>
<dbReference type="STRING" id="471821.TGRD_011"/>
<evidence type="ECO:0000256" key="2">
    <source>
        <dbReference type="ARBA" id="ARBA00022448"/>
    </source>
</evidence>
<evidence type="ECO:0000256" key="6">
    <source>
        <dbReference type="NCBIfam" id="TIGR01068"/>
    </source>
</evidence>
<dbReference type="FunFam" id="3.40.30.10:FF:000001">
    <property type="entry name" value="Thioredoxin"/>
    <property type="match status" value="1"/>
</dbReference>
<feature type="domain" description="Thioredoxin" evidence="10">
    <location>
        <begin position="1"/>
        <end position="106"/>
    </location>
</feature>
<dbReference type="SUPFAM" id="SSF52833">
    <property type="entry name" value="Thioredoxin-like"/>
    <property type="match status" value="1"/>
</dbReference>
<feature type="disulfide bond" description="Redox-active" evidence="9">
    <location>
        <begin position="30"/>
        <end position="33"/>
    </location>
</feature>
<feature type="site" description="Contributes to redox potential value" evidence="8">
    <location>
        <position position="32"/>
    </location>
</feature>
<evidence type="ECO:0000256" key="5">
    <source>
        <dbReference type="ARBA" id="ARBA00023284"/>
    </source>
</evidence>
<feature type="active site" description="Nucleophile" evidence="8">
    <location>
        <position position="33"/>
    </location>
</feature>
<comment type="similarity">
    <text evidence="1 7">Belongs to the thioredoxin family.</text>
</comment>
<dbReference type="KEGG" id="eti:RSTT_009"/>
<sequence length="110" mass="12289">MAVEINKNNFAQEVLSSDKPVLVDFWAPWCNPCKMLSPIIEELAAEYEDSVKVGKVNTDENMSLSAKFQIVSIPCLILFKNGKTLHKTVGFRSKNDIKKIIDSALMVGDE</sequence>
<dbReference type="Gene3D" id="3.40.30.10">
    <property type="entry name" value="Glutaredoxin"/>
    <property type="match status" value="1"/>
</dbReference>
<dbReference type="PIRSF" id="PIRSF000077">
    <property type="entry name" value="Thioredoxin"/>
    <property type="match status" value="1"/>
</dbReference>
<evidence type="ECO:0000259" key="10">
    <source>
        <dbReference type="PROSITE" id="PS51352"/>
    </source>
</evidence>
<evidence type="ECO:0000256" key="1">
    <source>
        <dbReference type="ARBA" id="ARBA00008987"/>
    </source>
</evidence>
<feature type="active site" description="Nucleophile" evidence="8">
    <location>
        <position position="30"/>
    </location>
</feature>
<accession>A0A1C9ZSQ2</accession>
<dbReference type="EMBL" id="AP009510">
    <property type="protein sequence ID" value="BAG13494.1"/>
    <property type="molecule type" value="Genomic_DNA"/>
</dbReference>
<organism evidence="11 12">
    <name type="scientific">Endomicrobium trichonymphae</name>
    <dbReference type="NCBI Taxonomy" id="1408204"/>
    <lineage>
        <taxon>Bacteria</taxon>
        <taxon>Pseudomonadati</taxon>
        <taxon>Elusimicrobiota</taxon>
        <taxon>Endomicrobiia</taxon>
        <taxon>Endomicrobiales</taxon>
        <taxon>Endomicrobiaceae</taxon>
        <taxon>Candidatus Endomicrobiellum</taxon>
    </lineage>
</organism>
<feature type="site" description="Deprotonates C-terminal active site Cys" evidence="8">
    <location>
        <position position="24"/>
    </location>
</feature>
<dbReference type="GO" id="GO:0005829">
    <property type="term" value="C:cytosol"/>
    <property type="evidence" value="ECO:0007669"/>
    <property type="project" value="TreeGrafter"/>
</dbReference>
<dbReference type="PRINTS" id="PR00421">
    <property type="entry name" value="THIOREDOXIN"/>
</dbReference>
<dbReference type="PANTHER" id="PTHR45663:SF11">
    <property type="entry name" value="GEO12009P1"/>
    <property type="match status" value="1"/>
</dbReference>
<dbReference type="GO" id="GO:0015035">
    <property type="term" value="F:protein-disulfide reductase activity"/>
    <property type="evidence" value="ECO:0007669"/>
    <property type="project" value="UniProtKB-UniRule"/>
</dbReference>
<dbReference type="GO" id="GO:0045454">
    <property type="term" value="P:cell redox homeostasis"/>
    <property type="evidence" value="ECO:0007669"/>
    <property type="project" value="TreeGrafter"/>
</dbReference>
<evidence type="ECO:0000256" key="8">
    <source>
        <dbReference type="PIRSR" id="PIRSR000077-1"/>
    </source>
</evidence>
<gene>
    <name evidence="11" type="ordered locus">TGRD_011</name>
</gene>
<dbReference type="AlphaFoldDB" id="B1GZ12"/>
<dbReference type="OrthoDB" id="9790390at2"/>
<evidence type="ECO:0000256" key="7">
    <source>
        <dbReference type="PIRNR" id="PIRNR000077"/>
    </source>
</evidence>
<evidence type="ECO:0000256" key="4">
    <source>
        <dbReference type="ARBA" id="ARBA00023157"/>
    </source>
</evidence>
<evidence type="ECO:0000313" key="12">
    <source>
        <dbReference type="Proteomes" id="UP000001691"/>
    </source>
</evidence>
<keyword evidence="5 9" id="KW-0676">Redox-active center</keyword>
<dbReference type="PROSITE" id="PS51352">
    <property type="entry name" value="THIOREDOXIN_2"/>
    <property type="match status" value="1"/>
</dbReference>
<feature type="site" description="Contributes to redox potential value" evidence="8">
    <location>
        <position position="31"/>
    </location>
</feature>
<dbReference type="Proteomes" id="UP000001691">
    <property type="component" value="Chromosome"/>
</dbReference>
<proteinExistence type="inferred from homology"/>
<dbReference type="KEGG" id="rsd:TGRD_011"/>
<keyword evidence="12" id="KW-1185">Reference proteome</keyword>